<comment type="similarity">
    <text evidence="1">Belongs to the BCP1 family.</text>
</comment>
<evidence type="ECO:0000256" key="2">
    <source>
        <dbReference type="SAM" id="MobiDB-lite"/>
    </source>
</evidence>
<dbReference type="AlphaFoldDB" id="A0A8D8RGP8"/>
<accession>A0A8D8RGP8</accession>
<dbReference type="GO" id="GO:0005634">
    <property type="term" value="C:nucleus"/>
    <property type="evidence" value="ECO:0007669"/>
    <property type="project" value="TreeGrafter"/>
</dbReference>
<name>A0A8D8RGP8_9HEMI</name>
<dbReference type="PANTHER" id="PTHR13261:SF0">
    <property type="entry name" value="BRCA2 AND CDKN1A-INTERACTING PROTEIN"/>
    <property type="match status" value="1"/>
</dbReference>
<dbReference type="PANTHER" id="PTHR13261">
    <property type="entry name" value="BRCA2 AND CDKN1A INTERACTING PROTEIN"/>
    <property type="match status" value="1"/>
</dbReference>
<protein>
    <submittedName>
        <fullName evidence="3">Protein BCCIP homolog</fullName>
    </submittedName>
</protein>
<feature type="region of interest" description="Disordered" evidence="2">
    <location>
        <begin position="1"/>
        <end position="38"/>
    </location>
</feature>
<feature type="compositionally biased region" description="Basic and acidic residues" evidence="2">
    <location>
        <begin position="10"/>
        <end position="19"/>
    </location>
</feature>
<dbReference type="Pfam" id="PF13862">
    <property type="entry name" value="BCCIP"/>
    <property type="match status" value="1"/>
</dbReference>
<organism evidence="3">
    <name type="scientific">Cacopsylla melanoneura</name>
    <dbReference type="NCBI Taxonomy" id="428564"/>
    <lineage>
        <taxon>Eukaryota</taxon>
        <taxon>Metazoa</taxon>
        <taxon>Ecdysozoa</taxon>
        <taxon>Arthropoda</taxon>
        <taxon>Hexapoda</taxon>
        <taxon>Insecta</taxon>
        <taxon>Pterygota</taxon>
        <taxon>Neoptera</taxon>
        <taxon>Paraneoptera</taxon>
        <taxon>Hemiptera</taxon>
        <taxon>Sternorrhyncha</taxon>
        <taxon>Psylloidea</taxon>
        <taxon>Psyllidae</taxon>
        <taxon>Psyllinae</taxon>
        <taxon>Cacopsylla</taxon>
    </lineage>
</organism>
<reference evidence="3" key="1">
    <citation type="submission" date="2021-05" db="EMBL/GenBank/DDBJ databases">
        <authorList>
            <person name="Alioto T."/>
            <person name="Alioto T."/>
            <person name="Gomez Garrido J."/>
        </authorList>
    </citation>
    <scope>NUCLEOTIDE SEQUENCE</scope>
</reference>
<evidence type="ECO:0000256" key="1">
    <source>
        <dbReference type="ARBA" id="ARBA00006781"/>
    </source>
</evidence>
<feature type="compositionally biased region" description="Acidic residues" evidence="2">
    <location>
        <begin position="21"/>
        <end position="31"/>
    </location>
</feature>
<dbReference type="InterPro" id="IPR025602">
    <property type="entry name" value="BCP1_family"/>
</dbReference>
<proteinExistence type="inferred from homology"/>
<evidence type="ECO:0000313" key="3">
    <source>
        <dbReference type="EMBL" id="CAG6648776.1"/>
    </source>
</evidence>
<dbReference type="EMBL" id="HBUF01154057">
    <property type="protein sequence ID" value="CAG6648776.1"/>
    <property type="molecule type" value="Transcribed_RNA"/>
</dbReference>
<sequence>MSAPTKKVARHEDMEKGDNSSDSEYDSDPAEEGYTGGEEIQVTFEGRVPSDPDFHGIKQLLKQLFLKAHINLSELTEILIGQSNIGNDLNKVQQTRILKMMSLMLMMCLV</sequence>